<dbReference type="AlphaFoldDB" id="A1ZLE8"/>
<protein>
    <submittedName>
        <fullName evidence="2">Uncharacterized protein</fullName>
    </submittedName>
</protein>
<evidence type="ECO:0000313" key="3">
    <source>
        <dbReference type="Proteomes" id="UP000004095"/>
    </source>
</evidence>
<dbReference type="Proteomes" id="UP000004095">
    <property type="component" value="Unassembled WGS sequence"/>
</dbReference>
<dbReference type="EMBL" id="AAWS01000014">
    <property type="protein sequence ID" value="EAY28702.1"/>
    <property type="molecule type" value="Genomic_DNA"/>
</dbReference>
<evidence type="ECO:0000313" key="2">
    <source>
        <dbReference type="EMBL" id="EAY28702.1"/>
    </source>
</evidence>
<reference evidence="2 3" key="1">
    <citation type="submission" date="2007-01" db="EMBL/GenBank/DDBJ databases">
        <authorList>
            <person name="Haygood M."/>
            <person name="Podell S."/>
            <person name="Anderson C."/>
            <person name="Hopkinson B."/>
            <person name="Roe K."/>
            <person name="Barbeau K."/>
            <person name="Gaasterland T."/>
            <person name="Ferriera S."/>
            <person name="Johnson J."/>
            <person name="Kravitz S."/>
            <person name="Beeson K."/>
            <person name="Sutton G."/>
            <person name="Rogers Y.-H."/>
            <person name="Friedman R."/>
            <person name="Frazier M."/>
            <person name="Venter J.C."/>
        </authorList>
    </citation>
    <scope>NUCLEOTIDE SEQUENCE [LARGE SCALE GENOMIC DNA]</scope>
    <source>
        <strain evidence="2 3">ATCC 23134</strain>
    </source>
</reference>
<organism evidence="2 3">
    <name type="scientific">Microscilla marina ATCC 23134</name>
    <dbReference type="NCBI Taxonomy" id="313606"/>
    <lineage>
        <taxon>Bacteria</taxon>
        <taxon>Pseudomonadati</taxon>
        <taxon>Bacteroidota</taxon>
        <taxon>Cytophagia</taxon>
        <taxon>Cytophagales</taxon>
        <taxon>Microscillaceae</taxon>
        <taxon>Microscilla</taxon>
    </lineage>
</organism>
<proteinExistence type="predicted"/>
<dbReference type="RefSeq" id="WP_002697430.1">
    <property type="nucleotide sequence ID" value="NZ_AAWS01000014.1"/>
</dbReference>
<keyword evidence="1" id="KW-0472">Membrane</keyword>
<keyword evidence="3" id="KW-1185">Reference proteome</keyword>
<keyword evidence="1" id="KW-1133">Transmembrane helix</keyword>
<name>A1ZLE8_MICM2</name>
<keyword evidence="1" id="KW-0812">Transmembrane</keyword>
<evidence type="ECO:0000256" key="1">
    <source>
        <dbReference type="SAM" id="Phobius"/>
    </source>
</evidence>
<accession>A1ZLE8</accession>
<feature type="transmembrane region" description="Helical" evidence="1">
    <location>
        <begin position="69"/>
        <end position="89"/>
    </location>
</feature>
<sequence>MKPIHILFIIAFGIAGALSFFELSKQPPIQHVTEVFGTYTDTSKLPKNYKLFHVNKDILPHLRWRMFEGFLAGLIYGFLMMRYLLWAIYKRGINKGVDK</sequence>
<comment type="caution">
    <text evidence="2">The sequence shown here is derived from an EMBL/GenBank/DDBJ whole genome shotgun (WGS) entry which is preliminary data.</text>
</comment>
<gene>
    <name evidence="2" type="ORF">M23134_07800</name>
</gene>